<dbReference type="AlphaFoldDB" id="A0A1G6LWU1"/>
<proteinExistence type="predicted"/>
<gene>
    <name evidence="1" type="ORF">SAMN05421548_10752</name>
</gene>
<sequence>MEPCWEYKWAVWDESKLRFVPTPIWLTDEEARGDWYAYDMCVYRLEHTKRDRMHTAGPAVDPPAADLPWHRERRMRAERCRYGLPPFVTPLDDELRRIWNRHPREELGRLALEVQCGRYAISELEAIAGESYWHMQKEYASVEDALKFLGRIRRRLMQELQRIGPIKWERR</sequence>
<keyword evidence="2" id="KW-1185">Reference proteome</keyword>
<name>A0A1G6LWU1_9BURK</name>
<evidence type="ECO:0000313" key="1">
    <source>
        <dbReference type="EMBL" id="SDC47186.1"/>
    </source>
</evidence>
<protein>
    <submittedName>
        <fullName evidence="1">Uncharacterized protein</fullName>
    </submittedName>
</protein>
<evidence type="ECO:0000313" key="2">
    <source>
        <dbReference type="Proteomes" id="UP000198908"/>
    </source>
</evidence>
<accession>A0A1G6LWU1</accession>
<dbReference type="STRING" id="416944.SAMN05421548_10752"/>
<dbReference type="EMBL" id="FMYQ01000007">
    <property type="protein sequence ID" value="SDC47186.1"/>
    <property type="molecule type" value="Genomic_DNA"/>
</dbReference>
<reference evidence="2" key="1">
    <citation type="submission" date="2016-09" db="EMBL/GenBank/DDBJ databases">
        <authorList>
            <person name="Varghese N."/>
            <person name="Submissions S."/>
        </authorList>
    </citation>
    <scope>NUCLEOTIDE SEQUENCE [LARGE SCALE GENOMIC DNA]</scope>
    <source>
        <strain evidence="2">TNe-862</strain>
    </source>
</reference>
<dbReference type="Proteomes" id="UP000198908">
    <property type="component" value="Unassembled WGS sequence"/>
</dbReference>
<organism evidence="1 2">
    <name type="scientific">Paraburkholderia lycopersici</name>
    <dbReference type="NCBI Taxonomy" id="416944"/>
    <lineage>
        <taxon>Bacteria</taxon>
        <taxon>Pseudomonadati</taxon>
        <taxon>Pseudomonadota</taxon>
        <taxon>Betaproteobacteria</taxon>
        <taxon>Burkholderiales</taxon>
        <taxon>Burkholderiaceae</taxon>
        <taxon>Paraburkholderia</taxon>
    </lineage>
</organism>